<protein>
    <submittedName>
        <fullName evidence="1">Glycosyl transferase family 2</fullName>
    </submittedName>
</protein>
<proteinExistence type="predicted"/>
<sequence length="149" mass="16268">MTGVAGVWNTGFSYLQSIYSSCYVAIIDDDFWEPNHPFECERMSASGTADVVLSGIRVSRSGEVVGVNIPVSITVDDFLIGNPGWQGSNTFIRLDKALEVGGFINGMVSCNDRDFAIRVLDTSPNITFTEKATVTWNICHRPDALSAPR</sequence>
<dbReference type="SUPFAM" id="SSF53448">
    <property type="entry name" value="Nucleotide-diphospho-sugar transferases"/>
    <property type="match status" value="1"/>
</dbReference>
<name>A0ABN0PJZ2_9GAMM</name>
<evidence type="ECO:0000313" key="1">
    <source>
        <dbReference type="EMBL" id="ESE40331.1"/>
    </source>
</evidence>
<dbReference type="GO" id="GO:0016740">
    <property type="term" value="F:transferase activity"/>
    <property type="evidence" value="ECO:0007669"/>
    <property type="project" value="UniProtKB-KW"/>
</dbReference>
<accession>A0ABN0PJZ2</accession>
<dbReference type="InterPro" id="IPR029044">
    <property type="entry name" value="Nucleotide-diphossugar_trans"/>
</dbReference>
<keyword evidence="2" id="KW-1185">Reference proteome</keyword>
<comment type="caution">
    <text evidence="1">The sequence shown here is derived from an EMBL/GenBank/DDBJ whole genome shotgun (WGS) entry which is preliminary data.</text>
</comment>
<evidence type="ECO:0000313" key="2">
    <source>
        <dbReference type="Proteomes" id="UP000017548"/>
    </source>
</evidence>
<organism evidence="1 2">
    <name type="scientific">Shewanella decolorationis S12</name>
    <dbReference type="NCBI Taxonomy" id="1353536"/>
    <lineage>
        <taxon>Bacteria</taxon>
        <taxon>Pseudomonadati</taxon>
        <taxon>Pseudomonadota</taxon>
        <taxon>Gammaproteobacteria</taxon>
        <taxon>Alteromonadales</taxon>
        <taxon>Shewanellaceae</taxon>
        <taxon>Shewanella</taxon>
    </lineage>
</organism>
<reference evidence="1 2" key="1">
    <citation type="journal article" date="2013" name="Genome Announc.">
        <title>Draft Genome Sequence of Shewanella decolorationis S12, a Dye-Degrading Bacterium Isolated from a Wastewater Treatment Plant.</title>
        <authorList>
            <person name="Xu M."/>
            <person name="Fang Y."/>
            <person name="Liu J."/>
            <person name="Chen X."/>
            <person name="Sun G."/>
            <person name="Guo J."/>
            <person name="Hua Z."/>
            <person name="Tu Q."/>
            <person name="Wu L."/>
            <person name="Zhou J."/>
            <person name="Liu X."/>
        </authorList>
    </citation>
    <scope>NUCLEOTIDE SEQUENCE [LARGE SCALE GENOMIC DNA]</scope>
    <source>
        <strain evidence="1 2">S12</strain>
    </source>
</reference>
<dbReference type="Gene3D" id="3.90.550.10">
    <property type="entry name" value="Spore Coat Polysaccharide Biosynthesis Protein SpsA, Chain A"/>
    <property type="match status" value="1"/>
</dbReference>
<keyword evidence="1" id="KW-0808">Transferase</keyword>
<gene>
    <name evidence="1" type="ORF">SHD_3083</name>
</gene>
<dbReference type="Proteomes" id="UP000017548">
    <property type="component" value="Unassembled WGS sequence"/>
</dbReference>
<dbReference type="EMBL" id="AXZL01000072">
    <property type="protein sequence ID" value="ESE40331.1"/>
    <property type="molecule type" value="Genomic_DNA"/>
</dbReference>